<evidence type="ECO:0000256" key="6">
    <source>
        <dbReference type="SAM" id="MobiDB-lite"/>
    </source>
</evidence>
<evidence type="ECO:0008006" key="10">
    <source>
        <dbReference type="Google" id="ProtNLM"/>
    </source>
</evidence>
<keyword evidence="5 7" id="KW-0472">Membrane</keyword>
<proteinExistence type="predicted"/>
<dbReference type="PANTHER" id="PTHR19432">
    <property type="entry name" value="SUGAR TRANSPORTER"/>
    <property type="match status" value="1"/>
</dbReference>
<feature type="transmembrane region" description="Helical" evidence="7">
    <location>
        <begin position="189"/>
        <end position="211"/>
    </location>
</feature>
<evidence type="ECO:0000256" key="5">
    <source>
        <dbReference type="ARBA" id="ARBA00023136"/>
    </source>
</evidence>
<protein>
    <recommendedName>
        <fullName evidence="10">Amino acid transporter</fullName>
    </recommendedName>
</protein>
<dbReference type="Proteomes" id="UP000762676">
    <property type="component" value="Unassembled WGS sequence"/>
</dbReference>
<evidence type="ECO:0000256" key="2">
    <source>
        <dbReference type="ARBA" id="ARBA00022448"/>
    </source>
</evidence>
<dbReference type="GO" id="GO:0016020">
    <property type="term" value="C:membrane"/>
    <property type="evidence" value="ECO:0007669"/>
    <property type="project" value="UniProtKB-SubCell"/>
</dbReference>
<sequence length="592" mass="64411">MVFQQVRKLYSLFGGLGVFGGGLLLLILASFLKMQQLDQITSSFVNQTGSTPFDVSGNPVALAGDSSAHNFTGRTSRAVDREVLLQKSSIPATTSPKTVQETILQYASLPGVVFVSIIGFAAIDMGFDVTISLSRALILENVPSFQHMRVLVLATVVQSSAGTTCSLIGCFDLPGILGPTFKVDGTAATLIFFCCVLLFASINGFFLMSLASYRLGKKKKTSGLSSTSSLVPTYMSSSHISGASCSFAADVTNSVDMNSEKVRSQYNRQRDMKRKVPMGSQEQLAEDRPYIPDILHTEEGDTSTRPFLLEDSLKANYSAMNGASVPTVFENELERCQLRPQKSYHMAESNTPCGSVNVSSDKENNAVTSISSPLRAAIQFKTLDTTGVATVLNVIRQSYSMSMSQRHGLGDFHARKLTQLHAVQSRLSARERDGALRRLKIRLTVLCVSTFFTIGSSISMSVYSSNTLNLGILHGDPTALPGTEGRDSYEKGLQLGAIGNLIMYSSFMAVSLGNNKIIDAIGERGQFALFHALFLVALLTIICTKLVEVYFVFMVFCGAYRTCMLTLPFVLAHKFTQEGARIPSLILPWEWD</sequence>
<keyword evidence="2" id="KW-0813">Transport</keyword>
<reference evidence="8 9" key="1">
    <citation type="journal article" date="2021" name="Elife">
        <title>Chloroplast acquisition without the gene transfer in kleptoplastic sea slugs, Plakobranchus ocellatus.</title>
        <authorList>
            <person name="Maeda T."/>
            <person name="Takahashi S."/>
            <person name="Yoshida T."/>
            <person name="Shimamura S."/>
            <person name="Takaki Y."/>
            <person name="Nagai Y."/>
            <person name="Toyoda A."/>
            <person name="Suzuki Y."/>
            <person name="Arimoto A."/>
            <person name="Ishii H."/>
            <person name="Satoh N."/>
            <person name="Nishiyama T."/>
            <person name="Hasebe M."/>
            <person name="Maruyama T."/>
            <person name="Minagawa J."/>
            <person name="Obokata J."/>
            <person name="Shigenobu S."/>
        </authorList>
    </citation>
    <scope>NUCLEOTIDE SEQUENCE [LARGE SCALE GENOMIC DNA]</scope>
</reference>
<feature type="transmembrane region" description="Helical" evidence="7">
    <location>
        <begin position="495"/>
        <end position="515"/>
    </location>
</feature>
<comment type="subcellular location">
    <subcellularLocation>
        <location evidence="1">Membrane</location>
        <topology evidence="1">Multi-pass membrane protein</topology>
    </subcellularLocation>
</comment>
<keyword evidence="4 7" id="KW-1133">Transmembrane helix</keyword>
<comment type="caution">
    <text evidence="8">The sequence shown here is derived from an EMBL/GenBank/DDBJ whole genome shotgun (WGS) entry which is preliminary data.</text>
</comment>
<keyword evidence="3 7" id="KW-0812">Transmembrane</keyword>
<evidence type="ECO:0000313" key="9">
    <source>
        <dbReference type="Proteomes" id="UP000762676"/>
    </source>
</evidence>
<evidence type="ECO:0000256" key="7">
    <source>
        <dbReference type="SAM" id="Phobius"/>
    </source>
</evidence>
<evidence type="ECO:0000256" key="1">
    <source>
        <dbReference type="ARBA" id="ARBA00004141"/>
    </source>
</evidence>
<feature type="transmembrane region" description="Helical" evidence="7">
    <location>
        <begin position="553"/>
        <end position="572"/>
    </location>
</feature>
<dbReference type="PANTHER" id="PTHR19432:SF35">
    <property type="entry name" value="SOLUTE CARRIER FAMILY 45 MEMBER 3 ISOFORM X1"/>
    <property type="match status" value="1"/>
</dbReference>
<organism evidence="8 9">
    <name type="scientific">Elysia marginata</name>
    <dbReference type="NCBI Taxonomy" id="1093978"/>
    <lineage>
        <taxon>Eukaryota</taxon>
        <taxon>Metazoa</taxon>
        <taxon>Spiralia</taxon>
        <taxon>Lophotrochozoa</taxon>
        <taxon>Mollusca</taxon>
        <taxon>Gastropoda</taxon>
        <taxon>Heterobranchia</taxon>
        <taxon>Euthyneura</taxon>
        <taxon>Panpulmonata</taxon>
        <taxon>Sacoglossa</taxon>
        <taxon>Placobranchoidea</taxon>
        <taxon>Plakobranchidae</taxon>
        <taxon>Elysia</taxon>
    </lineage>
</organism>
<feature type="transmembrane region" description="Helical" evidence="7">
    <location>
        <begin position="441"/>
        <end position="463"/>
    </location>
</feature>
<feature type="transmembrane region" description="Helical" evidence="7">
    <location>
        <begin position="12"/>
        <end position="32"/>
    </location>
</feature>
<dbReference type="EMBL" id="BMAT01000546">
    <property type="protein sequence ID" value="GFR68207.1"/>
    <property type="molecule type" value="Genomic_DNA"/>
</dbReference>
<gene>
    <name evidence="8" type="ORF">ElyMa_000271300</name>
</gene>
<dbReference type="GO" id="GO:0008506">
    <property type="term" value="F:sucrose:proton symporter activity"/>
    <property type="evidence" value="ECO:0007669"/>
    <property type="project" value="TreeGrafter"/>
</dbReference>
<accession>A0AAV4F4M2</accession>
<feature type="transmembrane region" description="Helical" evidence="7">
    <location>
        <begin position="103"/>
        <end position="127"/>
    </location>
</feature>
<keyword evidence="9" id="KW-1185">Reference proteome</keyword>
<evidence type="ECO:0000256" key="3">
    <source>
        <dbReference type="ARBA" id="ARBA00022692"/>
    </source>
</evidence>
<feature type="region of interest" description="Disordered" evidence="6">
    <location>
        <begin position="263"/>
        <end position="283"/>
    </location>
</feature>
<dbReference type="AlphaFoldDB" id="A0AAV4F4M2"/>
<name>A0AAV4F4M2_9GAST</name>
<feature type="transmembrane region" description="Helical" evidence="7">
    <location>
        <begin position="527"/>
        <end position="547"/>
    </location>
</feature>
<evidence type="ECO:0000256" key="4">
    <source>
        <dbReference type="ARBA" id="ARBA00022989"/>
    </source>
</evidence>
<evidence type="ECO:0000313" key="8">
    <source>
        <dbReference type="EMBL" id="GFR68207.1"/>
    </source>
</evidence>